<evidence type="ECO:0000259" key="4">
    <source>
        <dbReference type="Pfam" id="PF14509"/>
    </source>
</evidence>
<keyword evidence="6" id="KW-1185">Reference proteome</keyword>
<feature type="chain" id="PRO_5036719238" evidence="1">
    <location>
        <begin position="24"/>
        <end position="652"/>
    </location>
</feature>
<dbReference type="PANTHER" id="PTHR35803">
    <property type="entry name" value="GLUCAN 1,4-ALPHA-GLUCOSIDASE SUSB-RELATED"/>
    <property type="match status" value="1"/>
</dbReference>
<feature type="signal peptide" evidence="1">
    <location>
        <begin position="1"/>
        <end position="23"/>
    </location>
</feature>
<feature type="domain" description="Glycosyl-hydrolase 97 C-terminal oligomerisation" evidence="4">
    <location>
        <begin position="548"/>
        <end position="644"/>
    </location>
</feature>
<dbReference type="InterPro" id="IPR019563">
    <property type="entry name" value="GH97_catalytic"/>
</dbReference>
<dbReference type="InterPro" id="IPR006311">
    <property type="entry name" value="TAT_signal"/>
</dbReference>
<feature type="domain" description="Glycosyl-hydrolase 97 N-terminal" evidence="3">
    <location>
        <begin position="34"/>
        <end position="300"/>
    </location>
</feature>
<dbReference type="GO" id="GO:0030246">
    <property type="term" value="F:carbohydrate binding"/>
    <property type="evidence" value="ECO:0007669"/>
    <property type="project" value="InterPro"/>
</dbReference>
<dbReference type="Gene3D" id="2.70.98.10">
    <property type="match status" value="1"/>
</dbReference>
<reference evidence="5" key="1">
    <citation type="journal article" date="2014" name="Int. J. Syst. Evol. Microbiol.">
        <title>Complete genome sequence of Corynebacterium casei LMG S-19264T (=DSM 44701T), isolated from a smear-ripened cheese.</title>
        <authorList>
            <consortium name="US DOE Joint Genome Institute (JGI-PGF)"/>
            <person name="Walter F."/>
            <person name="Albersmeier A."/>
            <person name="Kalinowski J."/>
            <person name="Ruckert C."/>
        </authorList>
    </citation>
    <scope>NUCLEOTIDE SEQUENCE</scope>
    <source>
        <strain evidence="5">KCTC 32296</strain>
    </source>
</reference>
<proteinExistence type="predicted"/>
<dbReference type="SUPFAM" id="SSF51445">
    <property type="entry name" value="(Trans)glycosidases"/>
    <property type="match status" value="1"/>
</dbReference>
<dbReference type="InterPro" id="IPR017853">
    <property type="entry name" value="GH"/>
</dbReference>
<evidence type="ECO:0000259" key="2">
    <source>
        <dbReference type="Pfam" id="PF10566"/>
    </source>
</evidence>
<dbReference type="InterPro" id="IPR014718">
    <property type="entry name" value="GH-type_carb-bd"/>
</dbReference>
<keyword evidence="1" id="KW-0732">Signal</keyword>
<dbReference type="Gene3D" id="3.20.20.70">
    <property type="entry name" value="Aldolase class I"/>
    <property type="match status" value="1"/>
</dbReference>
<evidence type="ECO:0000256" key="1">
    <source>
        <dbReference type="SAM" id="SignalP"/>
    </source>
</evidence>
<evidence type="ECO:0000313" key="5">
    <source>
        <dbReference type="EMBL" id="GGZ44912.1"/>
    </source>
</evidence>
<dbReference type="Pfam" id="PF14508">
    <property type="entry name" value="GH97_N"/>
    <property type="match status" value="1"/>
</dbReference>
<evidence type="ECO:0000313" key="6">
    <source>
        <dbReference type="Proteomes" id="UP000662572"/>
    </source>
</evidence>
<evidence type="ECO:0000259" key="3">
    <source>
        <dbReference type="Pfam" id="PF14508"/>
    </source>
</evidence>
<reference evidence="5" key="2">
    <citation type="submission" date="2020-09" db="EMBL/GenBank/DDBJ databases">
        <authorList>
            <person name="Sun Q."/>
            <person name="Kim S."/>
        </authorList>
    </citation>
    <scope>NUCLEOTIDE SEQUENCE</scope>
    <source>
        <strain evidence="5">KCTC 32296</strain>
    </source>
</reference>
<accession>A0A918QGX8</accession>
<gene>
    <name evidence="5" type="ORF">GCM10011273_34540</name>
</gene>
<dbReference type="EMBL" id="BMZB01000008">
    <property type="protein sequence ID" value="GGZ44912.1"/>
    <property type="molecule type" value="Genomic_DNA"/>
</dbReference>
<dbReference type="AlphaFoldDB" id="A0A918QGX8"/>
<dbReference type="InterPro" id="IPR029483">
    <property type="entry name" value="GH97_C"/>
</dbReference>
<dbReference type="Pfam" id="PF14509">
    <property type="entry name" value="GH97_C"/>
    <property type="match status" value="1"/>
</dbReference>
<organism evidence="5 6">
    <name type="scientific">Asticcacaulis endophyticus</name>
    <dbReference type="NCBI Taxonomy" id="1395890"/>
    <lineage>
        <taxon>Bacteria</taxon>
        <taxon>Pseudomonadati</taxon>
        <taxon>Pseudomonadota</taxon>
        <taxon>Alphaproteobacteria</taxon>
        <taxon>Caulobacterales</taxon>
        <taxon>Caulobacteraceae</taxon>
        <taxon>Asticcacaulis</taxon>
    </lineage>
</organism>
<dbReference type="InterPro" id="IPR029486">
    <property type="entry name" value="GH97_N"/>
</dbReference>
<dbReference type="PROSITE" id="PS51318">
    <property type="entry name" value="TAT"/>
    <property type="match status" value="1"/>
</dbReference>
<name>A0A918QGX8_9CAUL</name>
<comment type="caution">
    <text evidence="5">The sequence shown here is derived from an EMBL/GenBank/DDBJ whole genome shotgun (WGS) entry which is preliminary data.</text>
</comment>
<dbReference type="Pfam" id="PF10566">
    <property type="entry name" value="Glyco_hydro_97"/>
    <property type="match status" value="1"/>
</dbReference>
<protein>
    <submittedName>
        <fullName evidence="5">Alpha-glucosidase</fullName>
    </submittedName>
</protein>
<dbReference type="InterPro" id="IPR013785">
    <property type="entry name" value="Aldolase_TIM"/>
</dbReference>
<dbReference type="RefSeq" id="WP_189489002.1">
    <property type="nucleotide sequence ID" value="NZ_BMZB01000008.1"/>
</dbReference>
<dbReference type="InterPro" id="IPR052720">
    <property type="entry name" value="Glycosyl_hydrolase_97"/>
</dbReference>
<dbReference type="Proteomes" id="UP000662572">
    <property type="component" value="Unassembled WGS sequence"/>
</dbReference>
<feature type="domain" description="Glycosyl-hydrolase 97 catalytic" evidence="2">
    <location>
        <begin position="325"/>
        <end position="465"/>
    </location>
</feature>
<sequence length="652" mass="72567">MTPTRRQIMSLTAAGVASLNAVAATAQTSGHMAVESPDKRLQVVVDVSGAVPNWSARFDGRDILLPSDLGLWLAEGRLLGEGAQFMGMTPKSHSGTWSPVLGQSSVYDATSQEVTLQFADPKSSARFNIIIRVFNGAAAVRYQLVSLPKGKRLRLMGERTQFRFPDSARIYSSRDEGDIHVSAQNRLAPLEHPDLTISSDRGAYADLPLTVDVGNGTFAYVAESDRLHYPRCMVKPHEKGGLVTYLMRYPGRATGWGGEDDTPEEAEFDIDVGQKTPWRILLAADSAKGLIEQHRIVPTLATANQLGDVSWVRPGRAFRIMKPYSTEASLKAVDFADQHKIEYVLFDAHWYGDGTDASEPTYPIKALDLQRVIDYAKTKKIGVMLYIDRVAVTRALDAMCKLYQKWGVAGVKLGFMWEGRQSDVDFIHKVVKAFGEHRMVVNLHDNLRPAGLERTLPNYLTLEGVKGNEQFPAARHHVNLAFTRPIAGPIDYTICYAQERNQTTNAHQLALAVTCYSPLTLLYWYDKPEKYADKPWPELKWFDDCPTTWDETRAIAGEIGEYVVIARRKGDVWYLGAITNEMERRLEIDLSFLGGGSWTATRYMDGNLSRPAYKTAVKIETVEVMATSRLKLQLNAAGGQAIRFVRTGAGKI</sequence>